<name>A0A3B1DMF2_9ZZZZ</name>
<accession>A0A3B1DMF2</accession>
<evidence type="ECO:0000313" key="2">
    <source>
        <dbReference type="EMBL" id="VAX37264.1"/>
    </source>
</evidence>
<dbReference type="Gene3D" id="1.25.40.10">
    <property type="entry name" value="Tetratricopeptide repeat domain"/>
    <property type="match status" value="1"/>
</dbReference>
<dbReference type="InterPro" id="IPR019734">
    <property type="entry name" value="TPR_rpt"/>
</dbReference>
<gene>
    <name evidence="2" type="ORF">MNBD_UNCLBAC01-390</name>
</gene>
<dbReference type="Pfam" id="PF13174">
    <property type="entry name" value="TPR_6"/>
    <property type="match status" value="1"/>
</dbReference>
<reference evidence="2" key="1">
    <citation type="submission" date="2018-06" db="EMBL/GenBank/DDBJ databases">
        <authorList>
            <person name="Zhirakovskaya E."/>
        </authorList>
    </citation>
    <scope>NUCLEOTIDE SEQUENCE</scope>
</reference>
<feature type="region of interest" description="Disordered" evidence="1">
    <location>
        <begin position="163"/>
        <end position="289"/>
    </location>
</feature>
<feature type="compositionally biased region" description="Acidic residues" evidence="1">
    <location>
        <begin position="254"/>
        <end position="269"/>
    </location>
</feature>
<organism evidence="2">
    <name type="scientific">hydrothermal vent metagenome</name>
    <dbReference type="NCBI Taxonomy" id="652676"/>
    <lineage>
        <taxon>unclassified sequences</taxon>
        <taxon>metagenomes</taxon>
        <taxon>ecological metagenomes</taxon>
    </lineage>
</organism>
<proteinExistence type="predicted"/>
<dbReference type="Pfam" id="PF13414">
    <property type="entry name" value="TPR_11"/>
    <property type="match status" value="1"/>
</dbReference>
<feature type="compositionally biased region" description="Basic and acidic residues" evidence="1">
    <location>
        <begin position="185"/>
        <end position="211"/>
    </location>
</feature>
<dbReference type="SUPFAM" id="SSF48452">
    <property type="entry name" value="TPR-like"/>
    <property type="match status" value="1"/>
</dbReference>
<dbReference type="InterPro" id="IPR011990">
    <property type="entry name" value="TPR-like_helical_dom_sf"/>
</dbReference>
<dbReference type="PROSITE" id="PS50005">
    <property type="entry name" value="TPR"/>
    <property type="match status" value="1"/>
</dbReference>
<dbReference type="EMBL" id="UOGJ01000123">
    <property type="protein sequence ID" value="VAX37264.1"/>
    <property type="molecule type" value="Genomic_DNA"/>
</dbReference>
<dbReference type="AlphaFoldDB" id="A0A3B1DMF2"/>
<sequence>MKSIVILSGIFIVLISPALTQAASKSSFVKQGNKFYIDGDYTTAIEKYTQALEQDSESDIINFNLGTAMYKSENYGQAITHLQKALLGEKEELQQKVSYNLGNALYKEGISHEQEDIKTAIQYLENALEQYESVLAIDGDEEDRDVKYNYEFVKEELERLKKKQQEQKQDQDQDQDQQQDQQQENEDKEKQNQKDSQEKSQDQQDSKNEDQDQKEEEEQKNEQQDSQQEKQNQEEQQNEEEQEPENSQQNEGNGGEENEDEVQDREYQDEGSLTPKEAQMILENYEQNEQPKRLLNVFQKQRGDWRPVGKDW</sequence>
<evidence type="ECO:0000256" key="1">
    <source>
        <dbReference type="SAM" id="MobiDB-lite"/>
    </source>
</evidence>
<feature type="compositionally biased region" description="Basic and acidic residues" evidence="1">
    <location>
        <begin position="220"/>
        <end position="233"/>
    </location>
</feature>
<protein>
    <submittedName>
        <fullName evidence="2">Uncharacterized protein</fullName>
    </submittedName>
</protein>